<protein>
    <submittedName>
        <fullName evidence="4">Alpha/beta hydrolase</fullName>
    </submittedName>
</protein>
<dbReference type="InterPro" id="IPR050300">
    <property type="entry name" value="GDXG_lipolytic_enzyme"/>
</dbReference>
<feature type="domain" description="Alpha/beta hydrolase fold-3" evidence="3">
    <location>
        <begin position="73"/>
        <end position="270"/>
    </location>
</feature>
<proteinExistence type="inferred from homology"/>
<sequence>MSVILGPLNLWLRWTEKTYLRRVTSAQAMRRSLEIKSRLFFRAPFGARFRRDTVAGVPVLHVTAGEAADQPLILYFHGGAYVFGSPDTHRAMVATLANKTGVAAVLPKYRKAPEHPFPAAIDDALAVYRAVMDRPGGVILGGDSAGGGLALSLLAEVLRQGLTPPLGSFALSPLTDMTYSGASIVKNAEAEAVLPVERIGDASEWYLNGADPRDPRVSPLFAPFTGAPPVWICVGDTEILLDDSRRMADRLQDQGVDVTLTIEHDHPHVWPLFHTFLPEARRTLDAVADWINSLPRRSGDS</sequence>
<evidence type="ECO:0000256" key="2">
    <source>
        <dbReference type="ARBA" id="ARBA00022801"/>
    </source>
</evidence>
<keyword evidence="2 4" id="KW-0378">Hydrolase</keyword>
<keyword evidence="5" id="KW-1185">Reference proteome</keyword>
<comment type="caution">
    <text evidence="4">The sequence shown here is derived from an EMBL/GenBank/DDBJ whole genome shotgun (WGS) entry which is preliminary data.</text>
</comment>
<dbReference type="RefSeq" id="WP_326298510.1">
    <property type="nucleotide sequence ID" value="NZ_JAYLLH010000025.1"/>
</dbReference>
<organism evidence="4 5">
    <name type="scientific">Mesobacterium hydrothermale</name>
    <dbReference type="NCBI Taxonomy" id="3111907"/>
    <lineage>
        <taxon>Bacteria</taxon>
        <taxon>Pseudomonadati</taxon>
        <taxon>Pseudomonadota</taxon>
        <taxon>Alphaproteobacteria</taxon>
        <taxon>Rhodobacterales</taxon>
        <taxon>Roseobacteraceae</taxon>
        <taxon>Mesobacterium</taxon>
    </lineage>
</organism>
<dbReference type="SUPFAM" id="SSF53474">
    <property type="entry name" value="alpha/beta-Hydrolases"/>
    <property type="match status" value="1"/>
</dbReference>
<comment type="similarity">
    <text evidence="1">Belongs to the 'GDXG' lipolytic enzyme family.</text>
</comment>
<reference evidence="4 5" key="1">
    <citation type="submission" date="2024-01" db="EMBL/GenBank/DDBJ databases">
        <title>Mesobacterium rodlantinim sp. nov., isolated from shallow sea hydrothermal systems off Kueishantao Island.</title>
        <authorList>
            <person name="Su Z."/>
            <person name="Tang K."/>
        </authorList>
    </citation>
    <scope>NUCLEOTIDE SEQUENCE [LARGE SCALE GENOMIC DNA]</scope>
    <source>
        <strain evidence="4 5">TK19101</strain>
    </source>
</reference>
<evidence type="ECO:0000313" key="4">
    <source>
        <dbReference type="EMBL" id="MEC3862611.1"/>
    </source>
</evidence>
<dbReference type="InterPro" id="IPR029058">
    <property type="entry name" value="AB_hydrolase_fold"/>
</dbReference>
<dbReference type="GO" id="GO:0016787">
    <property type="term" value="F:hydrolase activity"/>
    <property type="evidence" value="ECO:0007669"/>
    <property type="project" value="UniProtKB-KW"/>
</dbReference>
<accession>A0ABU6HL65</accession>
<evidence type="ECO:0000256" key="1">
    <source>
        <dbReference type="ARBA" id="ARBA00010515"/>
    </source>
</evidence>
<evidence type="ECO:0000313" key="5">
    <source>
        <dbReference type="Proteomes" id="UP001348149"/>
    </source>
</evidence>
<dbReference type="Pfam" id="PF07859">
    <property type="entry name" value="Abhydrolase_3"/>
    <property type="match status" value="1"/>
</dbReference>
<dbReference type="PANTHER" id="PTHR48081:SF8">
    <property type="entry name" value="ALPHA_BETA HYDROLASE FOLD-3 DOMAIN-CONTAINING PROTEIN-RELATED"/>
    <property type="match status" value="1"/>
</dbReference>
<evidence type="ECO:0000259" key="3">
    <source>
        <dbReference type="Pfam" id="PF07859"/>
    </source>
</evidence>
<name>A0ABU6HL65_9RHOB</name>
<dbReference type="Proteomes" id="UP001348149">
    <property type="component" value="Unassembled WGS sequence"/>
</dbReference>
<dbReference type="EMBL" id="JAYLLH010000025">
    <property type="protein sequence ID" value="MEC3862611.1"/>
    <property type="molecule type" value="Genomic_DNA"/>
</dbReference>
<dbReference type="InterPro" id="IPR013094">
    <property type="entry name" value="AB_hydrolase_3"/>
</dbReference>
<dbReference type="PROSITE" id="PS01173">
    <property type="entry name" value="LIPASE_GDXG_HIS"/>
    <property type="match status" value="1"/>
</dbReference>
<dbReference type="Gene3D" id="3.40.50.1820">
    <property type="entry name" value="alpha/beta hydrolase"/>
    <property type="match status" value="1"/>
</dbReference>
<gene>
    <name evidence="4" type="ORF">VK792_15070</name>
</gene>
<dbReference type="InterPro" id="IPR002168">
    <property type="entry name" value="Lipase_GDXG_HIS_AS"/>
</dbReference>
<dbReference type="PANTHER" id="PTHR48081">
    <property type="entry name" value="AB HYDROLASE SUPERFAMILY PROTEIN C4A8.06C"/>
    <property type="match status" value="1"/>
</dbReference>